<dbReference type="InterPro" id="IPR027417">
    <property type="entry name" value="P-loop_NTPase"/>
</dbReference>
<gene>
    <name evidence="2" type="ORF">HUO14_07195</name>
</gene>
<dbReference type="InterPro" id="IPR011104">
    <property type="entry name" value="Hpr_kin/Pase_C"/>
</dbReference>
<organism evidence="2 3">
    <name type="scientific">Parasphingorhabdus flavimaris</name>
    <dbReference type="NCBI Taxonomy" id="266812"/>
    <lineage>
        <taxon>Bacteria</taxon>
        <taxon>Pseudomonadati</taxon>
        <taxon>Pseudomonadota</taxon>
        <taxon>Alphaproteobacteria</taxon>
        <taxon>Sphingomonadales</taxon>
        <taxon>Sphingomonadaceae</taxon>
        <taxon>Parasphingorhabdus</taxon>
    </lineage>
</organism>
<evidence type="ECO:0000313" key="2">
    <source>
        <dbReference type="EMBL" id="NVD27686.1"/>
    </source>
</evidence>
<dbReference type="EMBL" id="JABWMH010000002">
    <property type="protein sequence ID" value="NVD27686.1"/>
    <property type="molecule type" value="Genomic_DNA"/>
</dbReference>
<accession>A0ABX2N274</accession>
<sequence length="151" mass="16449">MTDAPEQHSQLTTHATAIAISGAGVMICGISGSGKSDLALRLIDRGGILISDDYVEIQRRKDDLLLRSPANIAGKLEIRSLGIMQCDHMTDVPLKMVVDLKAAPDRFPLERQVRNLLGINIPFCTLDAMESSAPIKVEWALRRILGDSVSQ</sequence>
<dbReference type="PANTHER" id="PTHR30305">
    <property type="entry name" value="PROTEIN YJDM-RELATED"/>
    <property type="match status" value="1"/>
</dbReference>
<proteinExistence type="predicted"/>
<dbReference type="CDD" id="cd01918">
    <property type="entry name" value="HprK_C"/>
    <property type="match status" value="1"/>
</dbReference>
<dbReference type="PANTHER" id="PTHR30305:SF1">
    <property type="entry name" value="HPR KINASE_PHOSPHORYLASE"/>
    <property type="match status" value="1"/>
</dbReference>
<dbReference type="Gene3D" id="3.40.50.300">
    <property type="entry name" value="P-loop containing nucleotide triphosphate hydrolases"/>
    <property type="match status" value="1"/>
</dbReference>
<evidence type="ECO:0000259" key="1">
    <source>
        <dbReference type="Pfam" id="PF07475"/>
    </source>
</evidence>
<dbReference type="Proteomes" id="UP000652427">
    <property type="component" value="Unassembled WGS sequence"/>
</dbReference>
<dbReference type="SUPFAM" id="SSF53795">
    <property type="entry name" value="PEP carboxykinase-like"/>
    <property type="match status" value="1"/>
</dbReference>
<feature type="domain" description="HPr kinase/phosphorylase C-terminal" evidence="1">
    <location>
        <begin position="10"/>
        <end position="127"/>
    </location>
</feature>
<dbReference type="Pfam" id="PF07475">
    <property type="entry name" value="Hpr_kinase_C"/>
    <property type="match status" value="1"/>
</dbReference>
<keyword evidence="3" id="KW-1185">Reference proteome</keyword>
<dbReference type="RefSeq" id="WP_176279184.1">
    <property type="nucleotide sequence ID" value="NZ_JABWMH010000002.1"/>
</dbReference>
<evidence type="ECO:0000313" key="3">
    <source>
        <dbReference type="Proteomes" id="UP000652427"/>
    </source>
</evidence>
<name>A0ABX2N274_9SPHN</name>
<reference evidence="2 3" key="1">
    <citation type="submission" date="2020-06" db="EMBL/GenBank/DDBJ databases">
        <authorList>
            <person name="Kim S.-J."/>
            <person name="Park S.-J."/>
        </authorList>
    </citation>
    <scope>NUCLEOTIDE SEQUENCE [LARGE SCALE GENOMIC DNA]</scope>
    <source>
        <strain evidence="2 3">SW-151</strain>
    </source>
</reference>
<comment type="caution">
    <text evidence="2">The sequence shown here is derived from an EMBL/GenBank/DDBJ whole genome shotgun (WGS) entry which is preliminary data.</text>
</comment>
<protein>
    <submittedName>
        <fullName evidence="2">Aldolase</fullName>
    </submittedName>
</protein>